<sequence length="357" mass="41400">MIEKTFVDGVYDYFKQNGQSSLDWYKETTINDTKIRLFLSSLYHDNEKLLTKAFEDAGYRYPKYAVITPVRFLSFCDSYVIRADLLINDPHYLPTTPATPYLLADDEKLTCTPFISLTKEQVIEFYNDLKTGLAWTIVKFAHELDYTKTTVINNFNHTKFVTADFFNKICLLFGLRTTNFKNFFYYCKSKGWITDPSLYNQEFNNLLELSEDSEFEHGEEITFEQTLSEESKDKYITTFFVPSENIAVNSITVIDIEDNFYKPFIISGDKVGIIRGDKYYAEGYYLIADPREPFTVFSNIKMALLEPLDNDLTTFKVSTTNPYLESIVMKKESFKIVACIAFVTRKGSPVILTSEKK</sequence>
<evidence type="ECO:0000313" key="2">
    <source>
        <dbReference type="Proteomes" id="UP000265916"/>
    </source>
</evidence>
<protein>
    <submittedName>
        <fullName evidence="1">Uncharacterized protein</fullName>
    </submittedName>
</protein>
<accession>A0A3A1Y8L7</accession>
<comment type="caution">
    <text evidence="1">The sequence shown here is derived from an EMBL/GenBank/DDBJ whole genome shotgun (WGS) entry which is preliminary data.</text>
</comment>
<evidence type="ECO:0000313" key="1">
    <source>
        <dbReference type="EMBL" id="RIY34532.1"/>
    </source>
</evidence>
<proteinExistence type="predicted"/>
<dbReference type="EMBL" id="NRJG01000201">
    <property type="protein sequence ID" value="RIY34532.1"/>
    <property type="molecule type" value="Genomic_DNA"/>
</dbReference>
<dbReference type="RefSeq" id="WP_119532755.1">
    <property type="nucleotide sequence ID" value="NZ_JBHSSP010000028.1"/>
</dbReference>
<reference evidence="1 2" key="1">
    <citation type="submission" date="2017-08" db="EMBL/GenBank/DDBJ databases">
        <title>Reclassification of Bisgaard taxon 37 and 44.</title>
        <authorList>
            <person name="Christensen H."/>
        </authorList>
    </citation>
    <scope>NUCLEOTIDE SEQUENCE [LARGE SCALE GENOMIC DNA]</scope>
    <source>
        <strain evidence="1 2">111</strain>
    </source>
</reference>
<dbReference type="OrthoDB" id="5691813at2"/>
<keyword evidence="2" id="KW-1185">Reference proteome</keyword>
<dbReference type="AlphaFoldDB" id="A0A3A1Y8L7"/>
<gene>
    <name evidence="1" type="ORF">CKF58_08120</name>
</gene>
<dbReference type="Proteomes" id="UP000265916">
    <property type="component" value="Unassembled WGS sequence"/>
</dbReference>
<organism evidence="1 2">
    <name type="scientific">Psittacicella hinzii</name>
    <dbReference type="NCBI Taxonomy" id="2028575"/>
    <lineage>
        <taxon>Bacteria</taxon>
        <taxon>Pseudomonadati</taxon>
        <taxon>Pseudomonadota</taxon>
        <taxon>Gammaproteobacteria</taxon>
        <taxon>Pasteurellales</taxon>
        <taxon>Psittacicellaceae</taxon>
        <taxon>Psittacicella</taxon>
    </lineage>
</organism>
<name>A0A3A1Y8L7_9GAMM</name>